<dbReference type="Pfam" id="PF13561">
    <property type="entry name" value="adh_short_C2"/>
    <property type="match status" value="1"/>
</dbReference>
<dbReference type="SUPFAM" id="SSF51735">
    <property type="entry name" value="NAD(P)-binding Rossmann-fold domains"/>
    <property type="match status" value="1"/>
</dbReference>
<dbReference type="PROSITE" id="PS00061">
    <property type="entry name" value="ADH_SHORT"/>
    <property type="match status" value="1"/>
</dbReference>
<evidence type="ECO:0000313" key="4">
    <source>
        <dbReference type="EMBL" id="AWG20754.1"/>
    </source>
</evidence>
<dbReference type="RefSeq" id="WP_108739711.1">
    <property type="nucleotide sequence ID" value="NZ_CP020918.1"/>
</dbReference>
<reference evidence="4 5" key="1">
    <citation type="submission" date="2017-04" db="EMBL/GenBank/DDBJ databases">
        <title>Compelte genome sequence of WV33.</title>
        <authorList>
            <person name="Lee P.C."/>
        </authorList>
    </citation>
    <scope>NUCLEOTIDE SEQUENCE [LARGE SCALE GENOMIC DNA]</scope>
    <source>
        <strain evidence="4 5">WV33</strain>
    </source>
</reference>
<organism evidence="4 5">
    <name type="scientific">Flavobacterium faecale</name>
    <dbReference type="NCBI Taxonomy" id="1355330"/>
    <lineage>
        <taxon>Bacteria</taxon>
        <taxon>Pseudomonadati</taxon>
        <taxon>Bacteroidota</taxon>
        <taxon>Flavobacteriia</taxon>
        <taxon>Flavobacteriales</taxon>
        <taxon>Flavobacteriaceae</taxon>
        <taxon>Flavobacterium</taxon>
    </lineage>
</organism>
<name>A0A2S1LAK3_9FLAO</name>
<keyword evidence="5" id="KW-1185">Reference proteome</keyword>
<sequence>MTQLKGKVAIVTGSSRGIGAEIAYTLAAAGAKVVINYNGSKESAEEVAKNISDKGGNAVIIQADVSKASEAAQLFDQAMDHFGQVDILINNAGIMMNSLIKDVSDEDFTKMFDVNVKGVFNMLKQASTKLAENGSIVNFSSSTTRLMMPGYGIYSATKAAVEQMSRVFSKEIGERGINVNSILPGGTNTELFKEGKSDEIISKLASMSAFNRIGEPEDIAKIVLLLCSDEAKWMTGQNIGANGGTA</sequence>
<evidence type="ECO:0000313" key="5">
    <source>
        <dbReference type="Proteomes" id="UP000244527"/>
    </source>
</evidence>
<dbReference type="InterPro" id="IPR036291">
    <property type="entry name" value="NAD(P)-bd_dom_sf"/>
</dbReference>
<dbReference type="FunFam" id="3.40.50.720:FF:000374">
    <property type="entry name" value="3-oxoacyl-(Acyl-carrier-protein) reductase"/>
    <property type="match status" value="1"/>
</dbReference>
<dbReference type="GO" id="GO:0016614">
    <property type="term" value="F:oxidoreductase activity, acting on CH-OH group of donors"/>
    <property type="evidence" value="ECO:0007669"/>
    <property type="project" value="UniProtKB-ARBA"/>
</dbReference>
<proteinExistence type="inferred from homology"/>
<dbReference type="EMBL" id="CP020918">
    <property type="protein sequence ID" value="AWG20754.1"/>
    <property type="molecule type" value="Genomic_DNA"/>
</dbReference>
<evidence type="ECO:0000256" key="3">
    <source>
        <dbReference type="ARBA" id="ARBA00023002"/>
    </source>
</evidence>
<dbReference type="InterPro" id="IPR020904">
    <property type="entry name" value="Sc_DH/Rdtase_CS"/>
</dbReference>
<keyword evidence="2" id="KW-0521">NADP</keyword>
<comment type="similarity">
    <text evidence="1">Belongs to the short-chain dehydrogenases/reductases (SDR) family.</text>
</comment>
<evidence type="ECO:0000256" key="2">
    <source>
        <dbReference type="ARBA" id="ARBA00022857"/>
    </source>
</evidence>
<dbReference type="PRINTS" id="PR00081">
    <property type="entry name" value="GDHRDH"/>
</dbReference>
<gene>
    <name evidence="4" type="ORF">FFWV33_03965</name>
</gene>
<dbReference type="KEGG" id="ffa:FFWV33_03965"/>
<dbReference type="OrthoDB" id="9803333at2"/>
<keyword evidence="3" id="KW-0560">Oxidoreductase</keyword>
<evidence type="ECO:0000256" key="1">
    <source>
        <dbReference type="ARBA" id="ARBA00006484"/>
    </source>
</evidence>
<dbReference type="AlphaFoldDB" id="A0A2S1LAK3"/>
<dbReference type="PANTHER" id="PTHR48107">
    <property type="entry name" value="NADPH-DEPENDENT ALDEHYDE REDUCTASE-LIKE PROTEIN, CHLOROPLASTIC-RELATED"/>
    <property type="match status" value="1"/>
</dbReference>
<protein>
    <submittedName>
        <fullName evidence="4">3-ketoacyl-ACP reductase</fullName>
    </submittedName>
</protein>
<dbReference type="Gene3D" id="3.40.50.720">
    <property type="entry name" value="NAD(P)-binding Rossmann-like Domain"/>
    <property type="match status" value="1"/>
</dbReference>
<accession>A0A2S1LAK3</accession>
<dbReference type="PANTHER" id="PTHR48107:SF7">
    <property type="entry name" value="RE15974P"/>
    <property type="match status" value="1"/>
</dbReference>
<dbReference type="PRINTS" id="PR00080">
    <property type="entry name" value="SDRFAMILY"/>
</dbReference>
<dbReference type="InterPro" id="IPR002347">
    <property type="entry name" value="SDR_fam"/>
</dbReference>
<dbReference type="NCBIfam" id="NF005559">
    <property type="entry name" value="PRK07231.1"/>
    <property type="match status" value="1"/>
</dbReference>
<dbReference type="Proteomes" id="UP000244527">
    <property type="component" value="Chromosome"/>
</dbReference>
<dbReference type="CDD" id="cd05362">
    <property type="entry name" value="THN_reductase-like_SDR_c"/>
    <property type="match status" value="1"/>
</dbReference>